<comment type="caution">
    <text evidence="3">The sequence shown here is derived from an EMBL/GenBank/DDBJ whole genome shotgun (WGS) entry which is preliminary data.</text>
</comment>
<feature type="compositionally biased region" description="Acidic residues" evidence="1">
    <location>
        <begin position="41"/>
        <end position="53"/>
    </location>
</feature>
<feature type="domain" description="DUF1541" evidence="2">
    <location>
        <begin position="81"/>
        <end position="131"/>
    </location>
</feature>
<evidence type="ECO:0000313" key="3">
    <source>
        <dbReference type="EMBL" id="GLO65585.1"/>
    </source>
</evidence>
<name>A0ABQ5TGJ6_9BACI</name>
<reference evidence="3 4" key="1">
    <citation type="submission" date="2023-02" db="EMBL/GenBank/DDBJ databases">
        <title>Oceanobacillus kimchii IFOP_LL358 isolated form Alexandrium catenella lab strain.</title>
        <authorList>
            <person name="Gajardo G."/>
            <person name="Ueki S."/>
            <person name="Maruyama F."/>
        </authorList>
    </citation>
    <scope>NUCLEOTIDE SEQUENCE [LARGE SCALE GENOMIC DNA]</scope>
    <source>
        <strain evidence="3 4">IFOP_LL358</strain>
    </source>
</reference>
<dbReference type="InterPro" id="IPR011438">
    <property type="entry name" value="DUF1541"/>
</dbReference>
<dbReference type="PROSITE" id="PS51257">
    <property type="entry name" value="PROKAR_LIPOPROTEIN"/>
    <property type="match status" value="1"/>
</dbReference>
<dbReference type="RefSeq" id="WP_017796273.1">
    <property type="nucleotide sequence ID" value="NZ_BSKO01000001.1"/>
</dbReference>
<organism evidence="3 4">
    <name type="scientific">Oceanobacillus kimchii</name>
    <dbReference type="NCBI Taxonomy" id="746691"/>
    <lineage>
        <taxon>Bacteria</taxon>
        <taxon>Bacillati</taxon>
        <taxon>Bacillota</taxon>
        <taxon>Bacilli</taxon>
        <taxon>Bacillales</taxon>
        <taxon>Bacillaceae</taxon>
        <taxon>Oceanobacillus</taxon>
    </lineage>
</organism>
<feature type="compositionally biased region" description="Basic and acidic residues" evidence="1">
    <location>
        <begin position="54"/>
        <end position="74"/>
    </location>
</feature>
<dbReference type="Gene3D" id="2.30.30.1210">
    <property type="entry name" value="Domain of unknown function DUF1541"/>
    <property type="match status" value="1"/>
</dbReference>
<feature type="region of interest" description="Disordered" evidence="1">
    <location>
        <begin position="35"/>
        <end position="78"/>
    </location>
</feature>
<accession>A0ABQ5TGJ6</accession>
<gene>
    <name evidence="3" type="primary">ydhK_3</name>
    <name evidence="3" type="ORF">MACH08_13690</name>
</gene>
<evidence type="ECO:0000259" key="2">
    <source>
        <dbReference type="Pfam" id="PF07563"/>
    </source>
</evidence>
<dbReference type="EMBL" id="BSKO01000001">
    <property type="protein sequence ID" value="GLO65585.1"/>
    <property type="molecule type" value="Genomic_DNA"/>
</dbReference>
<evidence type="ECO:0000256" key="1">
    <source>
        <dbReference type="SAM" id="MobiDB-lite"/>
    </source>
</evidence>
<dbReference type="Proteomes" id="UP001275436">
    <property type="component" value="Unassembled WGS sequence"/>
</dbReference>
<protein>
    <recommendedName>
        <fullName evidence="2">DUF1541 domain-containing protein</fullName>
    </recommendedName>
</protein>
<dbReference type="Pfam" id="PF07563">
    <property type="entry name" value="DUF1541"/>
    <property type="match status" value="2"/>
</dbReference>
<sequence>MIKKLGYFVGVFVLLMGLYACNNESDIDENEERNMLPDNEQVPEGDLEEDNQSEQEHSDHDESGKIPKDLKEAEESTYTAGDEVTITASHMPGMEGASGKIVGAYDTTAYMISYQPTDGGEMVENHKWIIQEEINNPNKNPYQVGDEVTINAEHMEGMNGATATIEDGIETTVYMIDYVTESGEEVKNHKWVTEEELEPNSNES</sequence>
<feature type="domain" description="DUF1541" evidence="2">
    <location>
        <begin position="144"/>
        <end position="194"/>
    </location>
</feature>
<proteinExistence type="predicted"/>
<evidence type="ECO:0000313" key="4">
    <source>
        <dbReference type="Proteomes" id="UP001275436"/>
    </source>
</evidence>
<keyword evidence="4" id="KW-1185">Reference proteome</keyword>